<dbReference type="AlphaFoldDB" id="A0A022Q350"/>
<dbReference type="OMA" id="EVYELKW"/>
<dbReference type="GO" id="GO:0045492">
    <property type="term" value="P:xylan biosynthetic process"/>
    <property type="evidence" value="ECO:0000318"/>
    <property type="project" value="GO_Central"/>
</dbReference>
<evidence type="ECO:0000256" key="3">
    <source>
        <dbReference type="ARBA" id="ARBA00022989"/>
    </source>
</evidence>
<organism evidence="6 7">
    <name type="scientific">Erythranthe guttata</name>
    <name type="common">Yellow monkey flower</name>
    <name type="synonym">Mimulus guttatus</name>
    <dbReference type="NCBI Taxonomy" id="4155"/>
    <lineage>
        <taxon>Eukaryota</taxon>
        <taxon>Viridiplantae</taxon>
        <taxon>Streptophyta</taxon>
        <taxon>Embryophyta</taxon>
        <taxon>Tracheophyta</taxon>
        <taxon>Spermatophyta</taxon>
        <taxon>Magnoliopsida</taxon>
        <taxon>eudicotyledons</taxon>
        <taxon>Gunneridae</taxon>
        <taxon>Pentapetalae</taxon>
        <taxon>asterids</taxon>
        <taxon>lamiids</taxon>
        <taxon>Lamiales</taxon>
        <taxon>Phrymaceae</taxon>
        <taxon>Erythranthe</taxon>
    </lineage>
</organism>
<evidence type="ECO:0000256" key="2">
    <source>
        <dbReference type="ARBA" id="ARBA00022692"/>
    </source>
</evidence>
<dbReference type="Proteomes" id="UP000030748">
    <property type="component" value="Unassembled WGS sequence"/>
</dbReference>
<feature type="transmembrane region" description="Helical" evidence="5">
    <location>
        <begin position="45"/>
        <end position="62"/>
    </location>
</feature>
<evidence type="ECO:0000256" key="4">
    <source>
        <dbReference type="ARBA" id="ARBA00023136"/>
    </source>
</evidence>
<sequence>MPPQVSYCQSSASHKTLLLSPNSRLKQILRQKYRQNRMKFTKKKLIPLLVFILFGASIFRFLNISMIRSTINSPIHHLDCSSSSSSVCAQNIQDQDPSESNRPTDKEMQFLLEFFRSTVPCNLLVFGHEYKYSSLASLNHGGTTLFIEDILQKTTTIKIAINNNNTRVRRITYNTLASNAYQLLREARENPDCRPSLSSDDDLAKCQLVLTNLPREVYGTVWDMVVVDGPSGARPDSPGRMGSIYTAGVLARRGNTSHVIVHDVDRTVEKWYSWEYLCEENLVASKGRFWHFRIPGATNNTTTFCTT</sequence>
<evidence type="ECO:0000256" key="5">
    <source>
        <dbReference type="SAM" id="Phobius"/>
    </source>
</evidence>
<proteinExistence type="predicted"/>
<dbReference type="GO" id="GO:0009834">
    <property type="term" value="P:plant-type secondary cell wall biogenesis"/>
    <property type="evidence" value="ECO:0000318"/>
    <property type="project" value="GO_Central"/>
</dbReference>
<keyword evidence="4 5" id="KW-0472">Membrane</keyword>
<dbReference type="PANTHER" id="PTHR31444">
    <property type="entry name" value="OS11G0490100 PROTEIN"/>
    <property type="match status" value="1"/>
</dbReference>
<dbReference type="PhylomeDB" id="A0A022Q350"/>
<dbReference type="eggNOG" id="ENOG502QU0G">
    <property type="taxonomic scope" value="Eukaryota"/>
</dbReference>
<dbReference type="GO" id="GO:0005794">
    <property type="term" value="C:Golgi apparatus"/>
    <property type="evidence" value="ECO:0000318"/>
    <property type="project" value="GO_Central"/>
</dbReference>
<dbReference type="EMBL" id="KI632182">
    <property type="protein sequence ID" value="EYU23087.1"/>
    <property type="molecule type" value="Genomic_DNA"/>
</dbReference>
<dbReference type="OrthoDB" id="1896682at2759"/>
<keyword evidence="3 5" id="KW-1133">Transmembrane helix</keyword>
<reference evidence="6 7" key="1">
    <citation type="journal article" date="2013" name="Proc. Natl. Acad. Sci. U.S.A.">
        <title>Fine-scale variation in meiotic recombination in Mimulus inferred from population shotgun sequencing.</title>
        <authorList>
            <person name="Hellsten U."/>
            <person name="Wright K.M."/>
            <person name="Jenkins J."/>
            <person name="Shu S."/>
            <person name="Yuan Y."/>
            <person name="Wessler S.R."/>
            <person name="Schmutz J."/>
            <person name="Willis J.H."/>
            <person name="Rokhsar D.S."/>
        </authorList>
    </citation>
    <scope>NUCLEOTIDE SEQUENCE [LARGE SCALE GENOMIC DNA]</scope>
    <source>
        <strain evidence="7">cv. DUN x IM62</strain>
    </source>
</reference>
<gene>
    <name evidence="6" type="ORF">MIMGU_mgv1a010610mg</name>
</gene>
<comment type="subcellular location">
    <subcellularLocation>
        <location evidence="1">Golgi apparatus membrane</location>
        <topology evidence="1">Single-pass membrane protein</topology>
    </subcellularLocation>
</comment>
<keyword evidence="7" id="KW-1185">Reference proteome</keyword>
<dbReference type="NCBIfam" id="TIGR01627">
    <property type="entry name" value="A_thal_3515"/>
    <property type="match status" value="1"/>
</dbReference>
<keyword evidence="2 5" id="KW-0812">Transmembrane</keyword>
<name>A0A022Q350_ERYGU</name>
<accession>A0A022Q350</accession>
<dbReference type="GO" id="GO:0000139">
    <property type="term" value="C:Golgi membrane"/>
    <property type="evidence" value="ECO:0007669"/>
    <property type="project" value="UniProtKB-SubCell"/>
</dbReference>
<dbReference type="InterPro" id="IPR006514">
    <property type="entry name" value="IRX15/GXM/AGM"/>
</dbReference>
<evidence type="ECO:0000256" key="1">
    <source>
        <dbReference type="ARBA" id="ARBA00004194"/>
    </source>
</evidence>
<evidence type="ECO:0000313" key="6">
    <source>
        <dbReference type="EMBL" id="EYU23087.1"/>
    </source>
</evidence>
<dbReference type="Pfam" id="PF21729">
    <property type="entry name" value="IRX15_IRX15L_GXM"/>
    <property type="match status" value="1"/>
</dbReference>
<evidence type="ECO:0000313" key="7">
    <source>
        <dbReference type="Proteomes" id="UP000030748"/>
    </source>
</evidence>
<protein>
    <submittedName>
        <fullName evidence="6">Uncharacterized protein</fullName>
    </submittedName>
</protein>
<dbReference type="KEGG" id="egt:105973992"/>